<dbReference type="EMBL" id="CP137579">
    <property type="protein sequence ID" value="WOX30929.1"/>
    <property type="molecule type" value="Genomic_DNA"/>
</dbReference>
<dbReference type="InterPro" id="IPR011701">
    <property type="entry name" value="MFS"/>
</dbReference>
<evidence type="ECO:0000256" key="1">
    <source>
        <dbReference type="ARBA" id="ARBA00004127"/>
    </source>
</evidence>
<dbReference type="RefSeq" id="WP_130127698.1">
    <property type="nucleotide sequence ID" value="NZ_CBCSDF010000024.1"/>
</dbReference>
<feature type="transmembrane region" description="Helical" evidence="6">
    <location>
        <begin position="241"/>
        <end position="260"/>
    </location>
</feature>
<keyword evidence="5 6" id="KW-0472">Membrane</keyword>
<dbReference type="Proteomes" id="UP000646877">
    <property type="component" value="Unassembled WGS sequence"/>
</dbReference>
<dbReference type="GO" id="GO:0012505">
    <property type="term" value="C:endomembrane system"/>
    <property type="evidence" value="ECO:0007669"/>
    <property type="project" value="UniProtKB-SubCell"/>
</dbReference>
<dbReference type="Pfam" id="PF07690">
    <property type="entry name" value="MFS_1"/>
    <property type="match status" value="1"/>
</dbReference>
<dbReference type="GO" id="GO:0022857">
    <property type="term" value="F:transmembrane transporter activity"/>
    <property type="evidence" value="ECO:0007669"/>
    <property type="project" value="InterPro"/>
</dbReference>
<reference evidence="9 11" key="2">
    <citation type="submission" date="2023-10" db="EMBL/GenBank/DDBJ databases">
        <title>To unveil natural product biosynthetic capacity in Pseudoalteromonas.</title>
        <authorList>
            <person name="Wang J."/>
        </authorList>
    </citation>
    <scope>NUCLEOTIDE SEQUENCE [LARGE SCALE GENOMIC DNA]</scope>
    <source>
        <strain evidence="9 11">DSM 15914</strain>
    </source>
</reference>
<evidence type="ECO:0000256" key="4">
    <source>
        <dbReference type="ARBA" id="ARBA00022989"/>
    </source>
</evidence>
<organism evidence="8 10">
    <name type="scientific">Pseudoalteromonas maricaloris</name>
    <dbReference type="NCBI Taxonomy" id="184924"/>
    <lineage>
        <taxon>Bacteria</taxon>
        <taxon>Pseudomonadati</taxon>
        <taxon>Pseudomonadota</taxon>
        <taxon>Gammaproteobacteria</taxon>
        <taxon>Alteromonadales</taxon>
        <taxon>Pseudoalteromonadaceae</taxon>
        <taxon>Pseudoalteromonas</taxon>
    </lineage>
</organism>
<protein>
    <submittedName>
        <fullName evidence="8 9">MFS transporter</fullName>
    </submittedName>
</protein>
<evidence type="ECO:0000313" key="10">
    <source>
        <dbReference type="Proteomes" id="UP000646877"/>
    </source>
</evidence>
<sequence length="388" mass="42335">MFQVVFLAVLLMSCSQLASQIYIPVLPNITDSLQLTPSQGQAAVISYFTTLGAAQLLVGPLRDKFGDRPLFFSGLGILLLGTVFCSIASSAEVFFIGRVLQGIGAASPVLIGRTLLAARLSGSELKSAMATLSMSVSVTAICSPFLAGVLSGWVGWQGMSWFAFAYYILILVYGYKTMQQSSKITMSLRPKALFNEYQSLLLNRSFISLASLKWLPTFLYLTIQLYLPFLLARQFGLGANAIGQAMMIPMFGLLIGSILTKVLQRKRTYLDIVIWTWPALVVSVLLLLFASGSALAVLLAYAAIMFVFGAYFPSYMHLIGVLHPEKAGTANALVGAVELLFFSCVAWLVNRWLLSGVESLAALVFGCALLLFITWRHLRTVLMPICKE</sequence>
<evidence type="ECO:0000256" key="6">
    <source>
        <dbReference type="SAM" id="Phobius"/>
    </source>
</evidence>
<feature type="transmembrane region" description="Helical" evidence="6">
    <location>
        <begin position="153"/>
        <end position="175"/>
    </location>
</feature>
<reference evidence="8" key="1">
    <citation type="submission" date="2019-10" db="EMBL/GenBank/DDBJ databases">
        <authorList>
            <person name="Paulsen S."/>
        </authorList>
    </citation>
    <scope>NUCLEOTIDE SEQUENCE</scope>
    <source>
        <strain evidence="8">LMG 19692</strain>
    </source>
</reference>
<feature type="transmembrane region" description="Helical" evidence="6">
    <location>
        <begin position="214"/>
        <end position="235"/>
    </location>
</feature>
<feature type="transmembrane region" description="Helical" evidence="6">
    <location>
        <begin position="41"/>
        <end position="58"/>
    </location>
</feature>
<dbReference type="Gene3D" id="1.20.1720.10">
    <property type="entry name" value="Multidrug resistance protein D"/>
    <property type="match status" value="1"/>
</dbReference>
<evidence type="ECO:0000256" key="5">
    <source>
        <dbReference type="ARBA" id="ARBA00023136"/>
    </source>
</evidence>
<dbReference type="PANTHER" id="PTHR23501:SF191">
    <property type="entry name" value="VACUOLAR BASIC AMINO ACID TRANSPORTER 4"/>
    <property type="match status" value="1"/>
</dbReference>
<dbReference type="InterPro" id="IPR036259">
    <property type="entry name" value="MFS_trans_sf"/>
</dbReference>
<feature type="transmembrane region" description="Helical" evidence="6">
    <location>
        <begin position="360"/>
        <end position="378"/>
    </location>
</feature>
<evidence type="ECO:0000256" key="3">
    <source>
        <dbReference type="ARBA" id="ARBA00022692"/>
    </source>
</evidence>
<keyword evidence="11" id="KW-1185">Reference proteome</keyword>
<dbReference type="EMBL" id="WEIA01000022">
    <property type="protein sequence ID" value="NLR24033.1"/>
    <property type="molecule type" value="Genomic_DNA"/>
</dbReference>
<accession>A0A8I2H6S8</accession>
<dbReference type="PROSITE" id="PS50850">
    <property type="entry name" value="MFS"/>
    <property type="match status" value="1"/>
</dbReference>
<feature type="domain" description="Major facilitator superfamily (MFS) profile" evidence="7">
    <location>
        <begin position="1"/>
        <end position="379"/>
    </location>
</feature>
<feature type="transmembrane region" description="Helical" evidence="6">
    <location>
        <begin position="70"/>
        <end position="89"/>
    </location>
</feature>
<feature type="transmembrane region" description="Helical" evidence="6">
    <location>
        <begin position="298"/>
        <end position="318"/>
    </location>
</feature>
<comment type="subcellular location">
    <subcellularLocation>
        <location evidence="1">Endomembrane system</location>
        <topology evidence="1">Multi-pass membrane protein</topology>
    </subcellularLocation>
</comment>
<evidence type="ECO:0000256" key="2">
    <source>
        <dbReference type="ARBA" id="ARBA00022448"/>
    </source>
</evidence>
<proteinExistence type="predicted"/>
<feature type="transmembrane region" description="Helical" evidence="6">
    <location>
        <begin position="330"/>
        <end position="348"/>
    </location>
</feature>
<gene>
    <name evidence="8" type="ORF">F9Y85_22500</name>
    <name evidence="9" type="ORF">R5H13_23945</name>
</gene>
<dbReference type="GO" id="GO:0005886">
    <property type="term" value="C:plasma membrane"/>
    <property type="evidence" value="ECO:0007669"/>
    <property type="project" value="TreeGrafter"/>
</dbReference>
<evidence type="ECO:0000259" key="7">
    <source>
        <dbReference type="PROSITE" id="PS50850"/>
    </source>
</evidence>
<dbReference type="Proteomes" id="UP001304419">
    <property type="component" value="Chromosome 2"/>
</dbReference>
<name>A0A8I2H6S8_9GAMM</name>
<evidence type="ECO:0000313" key="8">
    <source>
        <dbReference type="EMBL" id="NLR24033.1"/>
    </source>
</evidence>
<dbReference type="SUPFAM" id="SSF103473">
    <property type="entry name" value="MFS general substrate transporter"/>
    <property type="match status" value="1"/>
</dbReference>
<dbReference type="AlphaFoldDB" id="A0A8I2H6S8"/>
<dbReference type="InterPro" id="IPR020846">
    <property type="entry name" value="MFS_dom"/>
</dbReference>
<evidence type="ECO:0000313" key="9">
    <source>
        <dbReference type="EMBL" id="WOX30929.1"/>
    </source>
</evidence>
<evidence type="ECO:0000313" key="11">
    <source>
        <dbReference type="Proteomes" id="UP001304419"/>
    </source>
</evidence>
<keyword evidence="2" id="KW-0813">Transport</keyword>
<keyword evidence="3 6" id="KW-0812">Transmembrane</keyword>
<dbReference type="PANTHER" id="PTHR23501">
    <property type="entry name" value="MAJOR FACILITATOR SUPERFAMILY"/>
    <property type="match status" value="1"/>
</dbReference>
<feature type="transmembrane region" description="Helical" evidence="6">
    <location>
        <begin position="272"/>
        <end position="292"/>
    </location>
</feature>
<keyword evidence="4 6" id="KW-1133">Transmembrane helix</keyword>